<feature type="domain" description="DUF7869" evidence="1">
    <location>
        <begin position="184"/>
        <end position="228"/>
    </location>
</feature>
<dbReference type="OMA" id="MEKRTHI"/>
<evidence type="ECO:0000313" key="3">
    <source>
        <dbReference type="Proteomes" id="UP000002640"/>
    </source>
</evidence>
<dbReference type="GeneID" id="20656172"/>
<proteinExistence type="predicted"/>
<dbReference type="KEGG" id="psoj:PHYSODRAFT_487550"/>
<sequence length="265" mass="30415">SYSPFTQYVHYYYPGVKLTRTAEDVCDCCVRLKIQLQQPDISDADRDALLMEKRTHITEAISHRRFVSRFVKEYTNLYAPDQLVSSEVIPDTYDLAEDFGGGISMPHYGHSRPSADYFHSNRIIHNFVVADITNKRNNVYFYDERAQGKGAGALCSLRLLYHLTTLQTDARNGIRPAEIDFSLLDNCVGENKSKVVLMFFAMLSVVFPYKKVVLYFLLPGHSHHIADRVIAWCLNKVKIVHGVFLNHNDPSHPFYVGWGDLLDKY</sequence>
<dbReference type="RefSeq" id="XP_009520886.1">
    <property type="nucleotide sequence ID" value="XM_009522591.1"/>
</dbReference>
<keyword evidence="3" id="KW-1185">Reference proteome</keyword>
<gene>
    <name evidence="2" type="ORF">PHYSODRAFT_487550</name>
</gene>
<accession>G4YWF2</accession>
<dbReference type="InParanoid" id="G4YWF2"/>
<evidence type="ECO:0000313" key="2">
    <source>
        <dbReference type="EMBL" id="EGZ25598.1"/>
    </source>
</evidence>
<name>G4YWF2_PHYSP</name>
<dbReference type="PANTHER" id="PTHR34415:SF1">
    <property type="entry name" value="INTEGRASE CATALYTIC DOMAIN-CONTAINING PROTEIN"/>
    <property type="match status" value="1"/>
</dbReference>
<dbReference type="EMBL" id="JH159152">
    <property type="protein sequence ID" value="EGZ25598.1"/>
    <property type="molecule type" value="Genomic_DNA"/>
</dbReference>
<feature type="non-terminal residue" evidence="2">
    <location>
        <position position="1"/>
    </location>
</feature>
<dbReference type="Pfam" id="PF25273">
    <property type="entry name" value="DUF7869"/>
    <property type="match status" value="1"/>
</dbReference>
<dbReference type="Proteomes" id="UP000002640">
    <property type="component" value="Unassembled WGS sequence"/>
</dbReference>
<evidence type="ECO:0000259" key="1">
    <source>
        <dbReference type="Pfam" id="PF25273"/>
    </source>
</evidence>
<dbReference type="InterPro" id="IPR057191">
    <property type="entry name" value="DUF7869"/>
</dbReference>
<dbReference type="PANTHER" id="PTHR34415">
    <property type="entry name" value="INTEGRASE CATALYTIC DOMAIN-CONTAINING PROTEIN"/>
    <property type="match status" value="1"/>
</dbReference>
<dbReference type="AlphaFoldDB" id="G4YWF2"/>
<protein>
    <recommendedName>
        <fullName evidence="1">DUF7869 domain-containing protein</fullName>
    </recommendedName>
</protein>
<organism evidence="2 3">
    <name type="scientific">Phytophthora sojae (strain P6497)</name>
    <name type="common">Soybean stem and root rot agent</name>
    <name type="synonym">Phytophthora megasperma f. sp. glycines</name>
    <dbReference type="NCBI Taxonomy" id="1094619"/>
    <lineage>
        <taxon>Eukaryota</taxon>
        <taxon>Sar</taxon>
        <taxon>Stramenopiles</taxon>
        <taxon>Oomycota</taxon>
        <taxon>Peronosporomycetes</taxon>
        <taxon>Peronosporales</taxon>
        <taxon>Peronosporaceae</taxon>
        <taxon>Phytophthora</taxon>
    </lineage>
</organism>
<reference evidence="2 3" key="1">
    <citation type="journal article" date="2006" name="Science">
        <title>Phytophthora genome sequences uncover evolutionary origins and mechanisms of pathogenesis.</title>
        <authorList>
            <person name="Tyler B.M."/>
            <person name="Tripathy S."/>
            <person name="Zhang X."/>
            <person name="Dehal P."/>
            <person name="Jiang R.H."/>
            <person name="Aerts A."/>
            <person name="Arredondo F.D."/>
            <person name="Baxter L."/>
            <person name="Bensasson D."/>
            <person name="Beynon J.L."/>
            <person name="Chapman J."/>
            <person name="Damasceno C.M."/>
            <person name="Dorrance A.E."/>
            <person name="Dou D."/>
            <person name="Dickerman A.W."/>
            <person name="Dubchak I.L."/>
            <person name="Garbelotto M."/>
            <person name="Gijzen M."/>
            <person name="Gordon S.G."/>
            <person name="Govers F."/>
            <person name="Grunwald N.J."/>
            <person name="Huang W."/>
            <person name="Ivors K.L."/>
            <person name="Jones R.W."/>
            <person name="Kamoun S."/>
            <person name="Krampis K."/>
            <person name="Lamour K.H."/>
            <person name="Lee M.K."/>
            <person name="McDonald W.H."/>
            <person name="Medina M."/>
            <person name="Meijer H.J."/>
            <person name="Nordberg E.K."/>
            <person name="Maclean D.J."/>
            <person name="Ospina-Giraldo M.D."/>
            <person name="Morris P.F."/>
            <person name="Phuntumart V."/>
            <person name="Putnam N.H."/>
            <person name="Rash S."/>
            <person name="Rose J.K."/>
            <person name="Sakihama Y."/>
            <person name="Salamov A.A."/>
            <person name="Savidor A."/>
            <person name="Scheuring C.F."/>
            <person name="Smith B.M."/>
            <person name="Sobral B.W."/>
            <person name="Terry A."/>
            <person name="Torto-Alalibo T.A."/>
            <person name="Win J."/>
            <person name="Xu Z."/>
            <person name="Zhang H."/>
            <person name="Grigoriev I.V."/>
            <person name="Rokhsar D.S."/>
            <person name="Boore J.L."/>
        </authorList>
    </citation>
    <scope>NUCLEOTIDE SEQUENCE [LARGE SCALE GENOMIC DNA]</scope>
    <source>
        <strain evidence="2 3">P6497</strain>
    </source>
</reference>